<comment type="similarity">
    <text evidence="4">Belongs to the actin family.</text>
</comment>
<proteinExistence type="inferred from homology"/>
<reference evidence="5" key="1">
    <citation type="submission" date="2022-07" db="EMBL/GenBank/DDBJ databases">
        <title>Evaluation of T. orientalis genome assembly methods using nanopore sequencing and analysis of variation between genomes.</title>
        <authorList>
            <person name="Yam J."/>
            <person name="Micallef M.L."/>
            <person name="Liu M."/>
            <person name="Djordjevic S.P."/>
            <person name="Bogema D.R."/>
            <person name="Jenkins C."/>
        </authorList>
    </citation>
    <scope>NUCLEOTIDE SEQUENCE</scope>
    <source>
        <strain evidence="5">Fish Creek</strain>
    </source>
</reference>
<evidence type="ECO:0000256" key="4">
    <source>
        <dbReference type="RuleBase" id="RU000487"/>
    </source>
</evidence>
<dbReference type="FunFam" id="3.30.420.40:FF:000050">
    <property type="entry name" value="Actin, alpha skeletal muscle"/>
    <property type="match status" value="1"/>
</dbReference>
<protein>
    <submittedName>
        <fullName evidence="5">Actin</fullName>
    </submittedName>
</protein>
<keyword evidence="2" id="KW-0206">Cytoskeleton</keyword>
<dbReference type="PANTHER" id="PTHR11937">
    <property type="entry name" value="ACTIN"/>
    <property type="match status" value="1"/>
</dbReference>
<evidence type="ECO:0000256" key="1">
    <source>
        <dbReference type="ARBA" id="ARBA00004245"/>
    </source>
</evidence>
<dbReference type="PRINTS" id="PR00190">
    <property type="entry name" value="ACTIN"/>
</dbReference>
<dbReference type="Gene3D" id="3.30.420.40">
    <property type="match status" value="2"/>
</dbReference>
<dbReference type="Gene3D" id="3.90.640.10">
    <property type="entry name" value="Actin, Chain A, domain 4"/>
    <property type="match status" value="1"/>
</dbReference>
<organism evidence="5 6">
    <name type="scientific">Theileria orientalis</name>
    <dbReference type="NCBI Taxonomy" id="68886"/>
    <lineage>
        <taxon>Eukaryota</taxon>
        <taxon>Sar</taxon>
        <taxon>Alveolata</taxon>
        <taxon>Apicomplexa</taxon>
        <taxon>Aconoidasida</taxon>
        <taxon>Piroplasmida</taxon>
        <taxon>Theileriidae</taxon>
        <taxon>Theileria</taxon>
    </lineage>
</organism>
<dbReference type="AlphaFoldDB" id="A0A976QUR0"/>
<evidence type="ECO:0000313" key="5">
    <source>
        <dbReference type="EMBL" id="UKJ88191.2"/>
    </source>
</evidence>
<evidence type="ECO:0000256" key="2">
    <source>
        <dbReference type="ARBA" id="ARBA00023212"/>
    </source>
</evidence>
<evidence type="ECO:0000313" key="6">
    <source>
        <dbReference type="Proteomes" id="UP000244803"/>
    </source>
</evidence>
<dbReference type="InterPro" id="IPR004000">
    <property type="entry name" value="Actin"/>
</dbReference>
<dbReference type="EMBL" id="CP056065">
    <property type="protein sequence ID" value="UKJ88191.2"/>
    <property type="molecule type" value="Genomic_DNA"/>
</dbReference>
<keyword evidence="2" id="KW-0963">Cytoplasm</keyword>
<dbReference type="OrthoDB" id="5132116at2759"/>
<dbReference type="Pfam" id="PF00022">
    <property type="entry name" value="Actin"/>
    <property type="match status" value="1"/>
</dbReference>
<dbReference type="SUPFAM" id="SSF53067">
    <property type="entry name" value="Actin-like ATPase domain"/>
    <property type="match status" value="2"/>
</dbReference>
<sequence length="383" mass="43225">MADEQCVVIDNGSSSLKIGLSGSYSPLLIVPSVVANARTKYTDKFSDDYYFLDDFESNLEYMSLTHLIDHGHITDFDRLELLWQHCFNKLELHSDCRPVLLTEAPFSSSGDRVKTSEIFFEKFNVDDLNISVSGLLSMYGLGKLTGTIVEIGDGVTQVIPVIEGYSERASINRVDFGGLELTMYLQKLLCTRGYYLTSRTDFQLVRKLKESLCFCSLDPHADEERLDLEEVYTLPDGKVLRDGETTDIDLSLERFYVCEALFNPNIVDSDVPGIVKTVWKSILSSAMTSRTTLTDNIFISGGSTLFPNFEKRLQMELQDIAPPGGRNKVKVTAHPDRHTMSWRGGSILSEPKLKDISYNMWISRSEWDENGPEIVLRKFGLDN</sequence>
<comment type="subcellular location">
    <subcellularLocation>
        <location evidence="1">Cytoplasm</location>
        <location evidence="1">Cytoskeleton</location>
    </subcellularLocation>
</comment>
<dbReference type="InterPro" id="IPR043129">
    <property type="entry name" value="ATPase_NBD"/>
</dbReference>
<evidence type="ECO:0000256" key="3">
    <source>
        <dbReference type="ARBA" id="ARBA00049360"/>
    </source>
</evidence>
<dbReference type="Proteomes" id="UP000244803">
    <property type="component" value="Chromosome 1"/>
</dbReference>
<dbReference type="GO" id="GO:0005856">
    <property type="term" value="C:cytoskeleton"/>
    <property type="evidence" value="ECO:0007669"/>
    <property type="project" value="UniProtKB-SubCell"/>
</dbReference>
<dbReference type="SMART" id="SM00268">
    <property type="entry name" value="ACTIN"/>
    <property type="match status" value="1"/>
</dbReference>
<gene>
    <name evidence="5" type="ORF">MACJ_000635</name>
</gene>
<name>A0A976QUR0_THEOR</name>
<accession>A0A976QUR0</accession>
<comment type="catalytic activity">
    <reaction evidence="3">
        <text>ATP + H2O = ADP + phosphate + H(+)</text>
        <dbReference type="Rhea" id="RHEA:13065"/>
        <dbReference type="ChEBI" id="CHEBI:15377"/>
        <dbReference type="ChEBI" id="CHEBI:15378"/>
        <dbReference type="ChEBI" id="CHEBI:30616"/>
        <dbReference type="ChEBI" id="CHEBI:43474"/>
        <dbReference type="ChEBI" id="CHEBI:456216"/>
    </reaction>
</comment>